<evidence type="ECO:0000256" key="5">
    <source>
        <dbReference type="ARBA" id="ARBA00022989"/>
    </source>
</evidence>
<keyword evidence="6 7" id="KW-0472">Membrane</keyword>
<feature type="transmembrane region" description="Helical" evidence="7">
    <location>
        <begin position="312"/>
        <end position="335"/>
    </location>
</feature>
<accession>A0ABU1JIG8</accession>
<evidence type="ECO:0000256" key="1">
    <source>
        <dbReference type="ARBA" id="ARBA00004651"/>
    </source>
</evidence>
<evidence type="ECO:0000259" key="8">
    <source>
        <dbReference type="PROSITE" id="PS50928"/>
    </source>
</evidence>
<feature type="transmembrane region" description="Helical" evidence="7">
    <location>
        <begin position="212"/>
        <end position="231"/>
    </location>
</feature>
<keyword evidence="10" id="KW-1185">Reference proteome</keyword>
<dbReference type="EMBL" id="JAVDPW010000002">
    <property type="protein sequence ID" value="MDR6288410.1"/>
    <property type="molecule type" value="Genomic_DNA"/>
</dbReference>
<evidence type="ECO:0000313" key="10">
    <source>
        <dbReference type="Proteomes" id="UP001262410"/>
    </source>
</evidence>
<dbReference type="Pfam" id="PF00528">
    <property type="entry name" value="BPD_transp_1"/>
    <property type="match status" value="1"/>
</dbReference>
<keyword evidence="2 7" id="KW-0813">Transport</keyword>
<comment type="caution">
    <text evidence="9">The sequence shown here is derived from an EMBL/GenBank/DDBJ whole genome shotgun (WGS) entry which is preliminary data.</text>
</comment>
<feature type="transmembrane region" description="Helical" evidence="7">
    <location>
        <begin position="99"/>
        <end position="121"/>
    </location>
</feature>
<keyword evidence="3" id="KW-1003">Cell membrane</keyword>
<reference evidence="9 10" key="1">
    <citation type="submission" date="2023-07" db="EMBL/GenBank/DDBJ databases">
        <title>Sorghum-associated microbial communities from plants grown in Nebraska, USA.</title>
        <authorList>
            <person name="Schachtman D."/>
        </authorList>
    </citation>
    <scope>NUCLEOTIDE SEQUENCE [LARGE SCALE GENOMIC DNA]</scope>
    <source>
        <strain evidence="9 10">584</strain>
    </source>
</reference>
<evidence type="ECO:0000313" key="9">
    <source>
        <dbReference type="EMBL" id="MDR6288410.1"/>
    </source>
</evidence>
<evidence type="ECO:0000256" key="7">
    <source>
        <dbReference type="RuleBase" id="RU363032"/>
    </source>
</evidence>
<feature type="transmembrane region" description="Helical" evidence="7">
    <location>
        <begin position="142"/>
        <end position="167"/>
    </location>
</feature>
<evidence type="ECO:0000256" key="3">
    <source>
        <dbReference type="ARBA" id="ARBA00022475"/>
    </source>
</evidence>
<feature type="transmembrane region" description="Helical" evidence="7">
    <location>
        <begin position="12"/>
        <end position="30"/>
    </location>
</feature>
<dbReference type="RefSeq" id="WP_309792407.1">
    <property type="nucleotide sequence ID" value="NZ_JAVDPW010000002.1"/>
</dbReference>
<dbReference type="Proteomes" id="UP001262410">
    <property type="component" value="Unassembled WGS sequence"/>
</dbReference>
<feature type="domain" description="ABC transmembrane type-1" evidence="8">
    <location>
        <begin position="100"/>
        <end position="335"/>
    </location>
</feature>
<evidence type="ECO:0000256" key="6">
    <source>
        <dbReference type="ARBA" id="ARBA00023136"/>
    </source>
</evidence>
<dbReference type="PANTHER" id="PTHR43163:SF6">
    <property type="entry name" value="DIPEPTIDE TRANSPORT SYSTEM PERMEASE PROTEIN DPPB-RELATED"/>
    <property type="match status" value="1"/>
</dbReference>
<dbReference type="Gene3D" id="1.10.3720.10">
    <property type="entry name" value="MetI-like"/>
    <property type="match status" value="1"/>
</dbReference>
<feature type="transmembrane region" description="Helical" evidence="7">
    <location>
        <begin position="266"/>
        <end position="292"/>
    </location>
</feature>
<organism evidence="9 10">
    <name type="scientific">Inquilinus ginsengisoli</name>
    <dbReference type="NCBI Taxonomy" id="363840"/>
    <lineage>
        <taxon>Bacteria</taxon>
        <taxon>Pseudomonadati</taxon>
        <taxon>Pseudomonadota</taxon>
        <taxon>Alphaproteobacteria</taxon>
        <taxon>Rhodospirillales</taxon>
        <taxon>Rhodospirillaceae</taxon>
        <taxon>Inquilinus</taxon>
    </lineage>
</organism>
<keyword evidence="4 7" id="KW-0812">Transmembrane</keyword>
<sequence length="345" mass="38161">MLAYTIRRLSFIPIVFFALTLMIFAMQMMLTPTQRMLTYVPGPDALKGGAAQVAALIEKYGLNDPFHLQYGRWIGNILQGNLGWSETARMPVAEALVSLFPATLELVIFAFVPGILGAIWLGSRAGVHLNRPIDHGIRLFTVLGWSFPVFVFGLLMLMVFYGSLGWFPPGRLSQWALIEVGGDGFRRWTGLNTVDALLNGDWPVFLDALRHLILPVVTLSYVNLASMTRIMRTSMLESLRQDYVRTARAKGLSERVVQNRHARRNALLPVVTVAGMEVAAMLGGVVITETIFDYHGIGQFAANAAANLDFPAVLGFALYFALVLVVLNLVVDLLYPLLDPRVRLA</sequence>
<gene>
    <name evidence="9" type="ORF">E9232_000917</name>
</gene>
<comment type="subcellular location">
    <subcellularLocation>
        <location evidence="1 7">Cell membrane</location>
        <topology evidence="1 7">Multi-pass membrane protein</topology>
    </subcellularLocation>
</comment>
<dbReference type="CDD" id="cd06261">
    <property type="entry name" value="TM_PBP2"/>
    <property type="match status" value="1"/>
</dbReference>
<proteinExistence type="inferred from homology"/>
<protein>
    <submittedName>
        <fullName evidence="9">Peptide/nickel transport system permease protein</fullName>
    </submittedName>
</protein>
<evidence type="ECO:0000256" key="2">
    <source>
        <dbReference type="ARBA" id="ARBA00022448"/>
    </source>
</evidence>
<dbReference type="InterPro" id="IPR000515">
    <property type="entry name" value="MetI-like"/>
</dbReference>
<dbReference type="InterPro" id="IPR035906">
    <property type="entry name" value="MetI-like_sf"/>
</dbReference>
<name>A0ABU1JIG8_9PROT</name>
<dbReference type="PROSITE" id="PS50928">
    <property type="entry name" value="ABC_TM1"/>
    <property type="match status" value="1"/>
</dbReference>
<keyword evidence="5 7" id="KW-1133">Transmembrane helix</keyword>
<evidence type="ECO:0000256" key="4">
    <source>
        <dbReference type="ARBA" id="ARBA00022692"/>
    </source>
</evidence>
<comment type="similarity">
    <text evidence="7">Belongs to the binding-protein-dependent transport system permease family.</text>
</comment>
<dbReference type="SUPFAM" id="SSF161098">
    <property type="entry name" value="MetI-like"/>
    <property type="match status" value="1"/>
</dbReference>
<dbReference type="PANTHER" id="PTHR43163">
    <property type="entry name" value="DIPEPTIDE TRANSPORT SYSTEM PERMEASE PROTEIN DPPB-RELATED"/>
    <property type="match status" value="1"/>
</dbReference>